<name>R1G630_9PSEU</name>
<organism evidence="2 3">
    <name type="scientific">Amycolatopsis vancoresmycina DSM 44592</name>
    <dbReference type="NCBI Taxonomy" id="1292037"/>
    <lineage>
        <taxon>Bacteria</taxon>
        <taxon>Bacillati</taxon>
        <taxon>Actinomycetota</taxon>
        <taxon>Actinomycetes</taxon>
        <taxon>Pseudonocardiales</taxon>
        <taxon>Pseudonocardiaceae</taxon>
        <taxon>Amycolatopsis</taxon>
    </lineage>
</organism>
<reference evidence="2 3" key="1">
    <citation type="submission" date="2013-02" db="EMBL/GenBank/DDBJ databases">
        <title>Draft genome sequence of Amycolatopsis vancoresmycina strain DSM 44592T.</title>
        <authorList>
            <person name="Kumar S."/>
            <person name="Kaur N."/>
            <person name="Kaur C."/>
            <person name="Raghava G.P.S."/>
            <person name="Mayilraj S."/>
        </authorList>
    </citation>
    <scope>NUCLEOTIDE SEQUENCE [LARGE SCALE GENOMIC DNA]</scope>
    <source>
        <strain evidence="2 3">DSM 44592</strain>
    </source>
</reference>
<evidence type="ECO:0000256" key="1">
    <source>
        <dbReference type="SAM" id="MobiDB-lite"/>
    </source>
</evidence>
<evidence type="ECO:0000313" key="2">
    <source>
        <dbReference type="EMBL" id="EOD66907.1"/>
    </source>
</evidence>
<feature type="region of interest" description="Disordered" evidence="1">
    <location>
        <begin position="117"/>
        <end position="140"/>
    </location>
</feature>
<dbReference type="Proteomes" id="UP000014139">
    <property type="component" value="Unassembled WGS sequence"/>
</dbReference>
<dbReference type="RefSeq" id="WP_003087152.1">
    <property type="nucleotide sequence ID" value="NZ_AOUO01000254.1"/>
</dbReference>
<dbReference type="EMBL" id="AOUO01000254">
    <property type="protein sequence ID" value="EOD66907.1"/>
    <property type="molecule type" value="Genomic_DNA"/>
</dbReference>
<gene>
    <name evidence="2" type="ORF">H480_19328</name>
</gene>
<comment type="caution">
    <text evidence="2">The sequence shown here is derived from an EMBL/GenBank/DDBJ whole genome shotgun (WGS) entry which is preliminary data.</text>
</comment>
<keyword evidence="3" id="KW-1185">Reference proteome</keyword>
<dbReference type="PATRIC" id="fig|1292037.4.peg.3688"/>
<evidence type="ECO:0000313" key="3">
    <source>
        <dbReference type="Proteomes" id="UP000014139"/>
    </source>
</evidence>
<dbReference type="OrthoDB" id="4250292at2"/>
<accession>R1G630</accession>
<proteinExistence type="predicted"/>
<dbReference type="AlphaFoldDB" id="R1G630"/>
<sequence length="140" mass="15318">MAQKRLELPSGGWVELKDPNFLRGKDRDALIRQLNGGKNGKIDVNDPDATMDAGLRAVKIMAGIMITAWSLPYEPDPADDGTPRSWVLPSVDYTIMDELLASDVVLIEEELKVAQRVLMPQKPSPDQHADPESPSGPESA</sequence>
<protein>
    <submittedName>
        <fullName evidence="2">Uncharacterized protein</fullName>
    </submittedName>
</protein>